<name>A0A1V4SIN3_RUMHU</name>
<protein>
    <submittedName>
        <fullName evidence="5">Putative serine protease HhoB</fullName>
    </submittedName>
</protein>
<dbReference type="PRINTS" id="PR00834">
    <property type="entry name" value="PROTEASES2C"/>
</dbReference>
<dbReference type="Pfam" id="PF13180">
    <property type="entry name" value="PDZ_2"/>
    <property type="match status" value="1"/>
</dbReference>
<dbReference type="Gene3D" id="2.40.10.10">
    <property type="entry name" value="Trypsin-like serine proteases"/>
    <property type="match status" value="2"/>
</dbReference>
<proteinExistence type="inferred from homology"/>
<gene>
    <name evidence="5" type="primary">hhoB</name>
    <name evidence="5" type="ORF">CLHUN_23940</name>
</gene>
<dbReference type="SUPFAM" id="SSF50494">
    <property type="entry name" value="Trypsin-like serine proteases"/>
    <property type="match status" value="1"/>
</dbReference>
<dbReference type="SMART" id="SM00228">
    <property type="entry name" value="PDZ"/>
    <property type="match status" value="1"/>
</dbReference>
<dbReference type="InterPro" id="IPR001940">
    <property type="entry name" value="Peptidase_S1C"/>
</dbReference>
<dbReference type="GO" id="GO:0006508">
    <property type="term" value="P:proteolysis"/>
    <property type="evidence" value="ECO:0007669"/>
    <property type="project" value="UniProtKB-KW"/>
</dbReference>
<dbReference type="RefSeq" id="WP_242656507.1">
    <property type="nucleotide sequence ID" value="NZ_MZGX01000015.1"/>
</dbReference>
<keyword evidence="3" id="KW-0378">Hydrolase</keyword>
<dbReference type="InterPro" id="IPR001478">
    <property type="entry name" value="PDZ"/>
</dbReference>
<keyword evidence="6" id="KW-1185">Reference proteome</keyword>
<dbReference type="PANTHER" id="PTHR22939:SF129">
    <property type="entry name" value="SERINE PROTEASE HTRA2, MITOCHONDRIAL"/>
    <property type="match status" value="1"/>
</dbReference>
<dbReference type="CDD" id="cd06779">
    <property type="entry name" value="cpPDZ_Deg_HtrA-like"/>
    <property type="match status" value="1"/>
</dbReference>
<feature type="domain" description="PDZ" evidence="4">
    <location>
        <begin position="284"/>
        <end position="350"/>
    </location>
</feature>
<dbReference type="EMBL" id="MZGX01000015">
    <property type="protein sequence ID" value="OPX43674.1"/>
    <property type="molecule type" value="Genomic_DNA"/>
</dbReference>
<evidence type="ECO:0000313" key="5">
    <source>
        <dbReference type="EMBL" id="OPX43674.1"/>
    </source>
</evidence>
<dbReference type="Pfam" id="PF13365">
    <property type="entry name" value="Trypsin_2"/>
    <property type="match status" value="1"/>
</dbReference>
<sequence>MKINKTKIIVFLSVFLVSAFSTLWVSGVSNIQVLVNGSPTQVAATKINDKVYVDIAALSNLMNIKVSQTNNSISLSNKNDDLIPEIVKGIGSSVVGIIGNIRAEEGNAEGLALGTGIVIKSGGEILTNAHVVKDMTRIAVVLSDGSGYDGRIKYIDEASDLAVVKIDKIGLLPAKFGKASDIIIGKTAIAIGTPLSFQNRNSASVGVISGLNRSIDGFYQYKLIQTDVAINPGNSGGPLVNMAGEVIGVNSITTLNAQGLNYAIPVDTIQFVLDHFYKYGKVRRVSLGAEYEDDSVALYGLPSKTGLKITRVGSGSCAEKYGLKKNDYIYSVNGKAVNTTVDLNEAFKGLLPGGKTKVSIRRDGKTQIIDVVLDELKN</sequence>
<evidence type="ECO:0000256" key="2">
    <source>
        <dbReference type="ARBA" id="ARBA00022670"/>
    </source>
</evidence>
<organism evidence="5 6">
    <name type="scientific">Ruminiclostridium hungatei</name>
    <name type="common">Clostridium hungatei</name>
    <dbReference type="NCBI Taxonomy" id="48256"/>
    <lineage>
        <taxon>Bacteria</taxon>
        <taxon>Bacillati</taxon>
        <taxon>Bacillota</taxon>
        <taxon>Clostridia</taxon>
        <taxon>Eubacteriales</taxon>
        <taxon>Oscillospiraceae</taxon>
        <taxon>Ruminiclostridium</taxon>
    </lineage>
</organism>
<evidence type="ECO:0000256" key="3">
    <source>
        <dbReference type="ARBA" id="ARBA00022801"/>
    </source>
</evidence>
<evidence type="ECO:0000313" key="6">
    <source>
        <dbReference type="Proteomes" id="UP000191554"/>
    </source>
</evidence>
<keyword evidence="2 5" id="KW-0645">Protease</keyword>
<reference evidence="5 6" key="1">
    <citation type="submission" date="2017-03" db="EMBL/GenBank/DDBJ databases">
        <title>Genome sequence of Clostridium hungatei DSM 14427.</title>
        <authorList>
            <person name="Poehlein A."/>
            <person name="Daniel R."/>
        </authorList>
    </citation>
    <scope>NUCLEOTIDE SEQUENCE [LARGE SCALE GENOMIC DNA]</scope>
    <source>
        <strain evidence="5 6">DSM 14427</strain>
    </source>
</reference>
<dbReference type="PANTHER" id="PTHR22939">
    <property type="entry name" value="SERINE PROTEASE FAMILY S1C HTRA-RELATED"/>
    <property type="match status" value="1"/>
</dbReference>
<evidence type="ECO:0000259" key="4">
    <source>
        <dbReference type="PROSITE" id="PS50106"/>
    </source>
</evidence>
<dbReference type="InterPro" id="IPR043504">
    <property type="entry name" value="Peptidase_S1_PA_chymotrypsin"/>
</dbReference>
<dbReference type="AlphaFoldDB" id="A0A1V4SIN3"/>
<comment type="similarity">
    <text evidence="1">Belongs to the peptidase S1C family.</text>
</comment>
<dbReference type="InterPro" id="IPR036034">
    <property type="entry name" value="PDZ_sf"/>
</dbReference>
<dbReference type="PROSITE" id="PS50106">
    <property type="entry name" value="PDZ"/>
    <property type="match status" value="1"/>
</dbReference>
<dbReference type="GO" id="GO:0004252">
    <property type="term" value="F:serine-type endopeptidase activity"/>
    <property type="evidence" value="ECO:0007669"/>
    <property type="project" value="InterPro"/>
</dbReference>
<dbReference type="SUPFAM" id="SSF50156">
    <property type="entry name" value="PDZ domain-like"/>
    <property type="match status" value="1"/>
</dbReference>
<dbReference type="InterPro" id="IPR009003">
    <property type="entry name" value="Peptidase_S1_PA"/>
</dbReference>
<comment type="caution">
    <text evidence="5">The sequence shown here is derived from an EMBL/GenBank/DDBJ whole genome shotgun (WGS) entry which is preliminary data.</text>
</comment>
<dbReference type="Proteomes" id="UP000191554">
    <property type="component" value="Unassembled WGS sequence"/>
</dbReference>
<accession>A0A1V4SIN3</accession>
<dbReference type="STRING" id="48256.CLHUN_23940"/>
<evidence type="ECO:0000256" key="1">
    <source>
        <dbReference type="ARBA" id="ARBA00010541"/>
    </source>
</evidence>
<dbReference type="Gene3D" id="2.30.42.10">
    <property type="match status" value="1"/>
</dbReference>